<protein>
    <submittedName>
        <fullName evidence="1">Uncharacterized protein</fullName>
    </submittedName>
</protein>
<gene>
    <name evidence="1" type="ORF">NIES46_06400</name>
</gene>
<proteinExistence type="predicted"/>
<reference evidence="1 2" key="1">
    <citation type="journal article" date="2019" name="J Genomics">
        <title>The Draft Genome of a Hydrogen-producing Cyanobacterium, Arthrospira platensis NIES-46.</title>
        <authorList>
            <person name="Suzuki S."/>
            <person name="Yamaguchi H."/>
            <person name="Kawachi M."/>
        </authorList>
    </citation>
    <scope>NUCLEOTIDE SEQUENCE [LARGE SCALE GENOMIC DNA]</scope>
    <source>
        <strain evidence="1 2">NIES-46</strain>
    </source>
</reference>
<dbReference type="Proteomes" id="UP000326169">
    <property type="component" value="Unassembled WGS sequence"/>
</dbReference>
<sequence length="82" mass="8946">MLKAVEAIIEPDGTIRTLEPLRVEVATRAIVTVLAPLPTNGAGNGAKILALLQSPRLANRPVADPLEVAKRIENLRNDWERE</sequence>
<dbReference type="RefSeq" id="WP_006616258.1">
    <property type="nucleotide sequence ID" value="NZ_BIMW01000031.1"/>
</dbReference>
<keyword evidence="2" id="KW-1185">Reference proteome</keyword>
<comment type="caution">
    <text evidence="1">The sequence shown here is derived from an EMBL/GenBank/DDBJ whole genome shotgun (WGS) entry which is preliminary data.</text>
</comment>
<evidence type="ECO:0000313" key="2">
    <source>
        <dbReference type="Proteomes" id="UP000326169"/>
    </source>
</evidence>
<organism evidence="1 2">
    <name type="scientific">Limnospira platensis NIES-46</name>
    <dbReference type="NCBI Taxonomy" id="1236695"/>
    <lineage>
        <taxon>Bacteria</taxon>
        <taxon>Bacillati</taxon>
        <taxon>Cyanobacteriota</taxon>
        <taxon>Cyanophyceae</taxon>
        <taxon>Oscillatoriophycideae</taxon>
        <taxon>Oscillatoriales</taxon>
        <taxon>Sirenicapillariaceae</taxon>
        <taxon>Limnospira</taxon>
    </lineage>
</organism>
<accession>A0A5M3T3Z4</accession>
<dbReference type="GeneID" id="301681584"/>
<evidence type="ECO:0000313" key="1">
    <source>
        <dbReference type="EMBL" id="GCE92600.1"/>
    </source>
</evidence>
<dbReference type="EMBL" id="BIMW01000031">
    <property type="protein sequence ID" value="GCE92600.1"/>
    <property type="molecule type" value="Genomic_DNA"/>
</dbReference>
<name>A0A5M3T3Z4_LIMPL</name>